<dbReference type="STRING" id="1847728.BTM29_06245"/>
<reference evidence="3" key="1">
    <citation type="submission" date="2016-12" db="EMBL/GenBank/DDBJ databases">
        <authorList>
            <person name="Jung M.Y."/>
            <person name="Lee S.H."/>
        </authorList>
    </citation>
    <scope>NUCLEOTIDE SEQUENCE [LARGE SCALE GENOMIC DNA]</scope>
    <source>
        <strain evidence="3">WiKim39</strain>
    </source>
</reference>
<evidence type="ECO:0000259" key="1">
    <source>
        <dbReference type="Pfam" id="PF01636"/>
    </source>
</evidence>
<evidence type="ECO:0000313" key="2">
    <source>
        <dbReference type="EMBL" id="APX73349.1"/>
    </source>
</evidence>
<sequence>MEKLGLLPAQSISFLAQGEYNKNFLITDQSGYSVVFRINYGSQINVAKQSRYEYQALQILYKSKHTPKPLFLDDTRNFFKHDILIEEFLPGKPLIYHRDLKMSAKILASVHNLNLDSKAYQNLKVETNICTDRLEEANQLLEPVVSSTKLKKEQINVLISLKNWCEENNADKYFSGQPLCLVNTEVNSNNFLITDNYGYLIDWEKPVISNAVQDLTQFMVETTTLWRTTEVLNSKQVEVFLTEYSKRTNQSSDLLMENINKYMPFMLLRALSWCAMLVATYDDKPIKNVEILHRCQSFLKLDFMVPLLNKYGVTF</sequence>
<protein>
    <submittedName>
        <fullName evidence="2">Phosphotransferase</fullName>
    </submittedName>
</protein>
<proteinExistence type="predicted"/>
<dbReference type="Pfam" id="PF01636">
    <property type="entry name" value="APH"/>
    <property type="match status" value="1"/>
</dbReference>
<dbReference type="Gene3D" id="3.90.1200.10">
    <property type="match status" value="1"/>
</dbReference>
<dbReference type="KEGG" id="lalw:BTM29_06245"/>
<dbReference type="InterPro" id="IPR011009">
    <property type="entry name" value="Kinase-like_dom_sf"/>
</dbReference>
<name>A0A1P8Q687_9LACO</name>
<dbReference type="AlphaFoldDB" id="A0A1P8Q687"/>
<keyword evidence="2" id="KW-0808">Transferase</keyword>
<feature type="domain" description="Aminoglycoside phosphotransferase" evidence="1">
    <location>
        <begin position="12"/>
        <end position="223"/>
    </location>
</feature>
<accession>A0A1P8Q687</accession>
<evidence type="ECO:0000313" key="3">
    <source>
        <dbReference type="Proteomes" id="UP000187499"/>
    </source>
</evidence>
<dbReference type="EMBL" id="CP019323">
    <property type="protein sequence ID" value="APX73349.1"/>
    <property type="molecule type" value="Genomic_DNA"/>
</dbReference>
<dbReference type="InterPro" id="IPR002575">
    <property type="entry name" value="Aminoglycoside_PTrfase"/>
</dbReference>
<gene>
    <name evidence="2" type="ORF">BTM29_06245</name>
</gene>
<dbReference type="Proteomes" id="UP000187499">
    <property type="component" value="Chromosome"/>
</dbReference>
<dbReference type="SUPFAM" id="SSF56112">
    <property type="entry name" value="Protein kinase-like (PK-like)"/>
    <property type="match status" value="1"/>
</dbReference>
<dbReference type="GO" id="GO:0016740">
    <property type="term" value="F:transferase activity"/>
    <property type="evidence" value="ECO:0007669"/>
    <property type="project" value="UniProtKB-KW"/>
</dbReference>
<keyword evidence="3" id="KW-1185">Reference proteome</keyword>
<organism evidence="2 3">
    <name type="scientific">Companilactobacillus allii</name>
    <dbReference type="NCBI Taxonomy" id="1847728"/>
    <lineage>
        <taxon>Bacteria</taxon>
        <taxon>Bacillati</taxon>
        <taxon>Bacillota</taxon>
        <taxon>Bacilli</taxon>
        <taxon>Lactobacillales</taxon>
        <taxon>Lactobacillaceae</taxon>
        <taxon>Companilactobacillus</taxon>
    </lineage>
</organism>